<sequence>MTKPKVFEKPTGVKDYLPHAVSKLRKIERSVLECMQLWGYEQIITPALEYYDTVGMASSTSDQKLFKLLDRRGTTIVLRSDMTAPIARVVGSLLKDDSFPIRLSYHGNVFRAFEEEGGRDSEFYQTGVELVGDASPEADAEMIALAVASLKAAGVPSFKIAMGHVGFLNGLFEETLPGLVSEQETLKACLLQRDHVGYRDAIRKLTLDAAWKKELEDILRLRGGQEVCDQALELSANERAQSAIRHLCEVWDVLEAYGIQEHVLIDLTMIGDFSYYTGMTFEGYASHLGFPVCSGGRYDNLLAQFGRPAHATGFALKTTRILEVVEDAAEQRERTLVAYASTRRQEALVKASQLREQGAIVVTALVSTAELGELRAADLERHLSKGELVYRGKSYDKLVPFDYGKEGLA</sequence>
<dbReference type="RefSeq" id="WP_116064719.1">
    <property type="nucleotide sequence ID" value="NZ_QRDZ01000036.1"/>
</dbReference>
<comment type="subunit">
    <text evidence="4 8">Heteromultimer composed of HisG and HisZ subunits.</text>
</comment>
<evidence type="ECO:0000256" key="1">
    <source>
        <dbReference type="ARBA" id="ARBA00004496"/>
    </source>
</evidence>
<feature type="binding site" evidence="9">
    <location>
        <position position="129"/>
    </location>
    <ligand>
        <name>L-histidine</name>
        <dbReference type="ChEBI" id="CHEBI:57595"/>
    </ligand>
</feature>
<evidence type="ECO:0000256" key="9">
    <source>
        <dbReference type="PIRSR" id="PIRSR001549-1"/>
    </source>
</evidence>
<dbReference type="Gene3D" id="3.30.930.10">
    <property type="entry name" value="Bira Bifunctional Protein, Domain 2"/>
    <property type="match status" value="1"/>
</dbReference>
<feature type="binding site" evidence="9">
    <location>
        <position position="125"/>
    </location>
    <ligand>
        <name>L-histidine</name>
        <dbReference type="ChEBI" id="CHEBI:57595"/>
    </ligand>
</feature>
<keyword evidence="11" id="KW-0328">Glycosyltransferase</keyword>
<dbReference type="UniPathway" id="UPA00031">
    <property type="reaction ID" value="UER00006"/>
</dbReference>
<comment type="miscellaneous">
    <text evidence="8">This function is generally fulfilled by the C-terminal part of HisG, which is missing in some bacteria such as this one.</text>
</comment>
<dbReference type="InterPro" id="IPR004517">
    <property type="entry name" value="HisZ"/>
</dbReference>
<evidence type="ECO:0000256" key="6">
    <source>
        <dbReference type="ARBA" id="ARBA00022490"/>
    </source>
</evidence>
<dbReference type="GO" id="GO:0016757">
    <property type="term" value="F:glycosyltransferase activity"/>
    <property type="evidence" value="ECO:0007669"/>
    <property type="project" value="UniProtKB-KW"/>
</dbReference>
<keyword evidence="6 8" id="KW-0963">Cytoplasm</keyword>
<reference evidence="11 12" key="1">
    <citation type="submission" date="2018-07" db="EMBL/GenBank/DDBJ databases">
        <title>Genomic Encyclopedia of Type Strains, Phase III (KMG-III): the genomes of soil and plant-associated and newly described type strains.</title>
        <authorList>
            <person name="Whitman W."/>
        </authorList>
    </citation>
    <scope>NUCLEOTIDE SEQUENCE [LARGE SCALE GENOMIC DNA]</scope>
    <source>
        <strain evidence="11 12">CECT 7287</strain>
    </source>
</reference>
<dbReference type="CDD" id="cd00773">
    <property type="entry name" value="HisRS-like_core"/>
    <property type="match status" value="1"/>
</dbReference>
<evidence type="ECO:0000313" key="11">
    <source>
        <dbReference type="EMBL" id="RED57520.1"/>
    </source>
</evidence>
<dbReference type="NCBIfam" id="TIGR00443">
    <property type="entry name" value="hisZ_biosyn_reg"/>
    <property type="match status" value="1"/>
</dbReference>
<keyword evidence="8" id="KW-0028">Amino-acid biosynthesis</keyword>
<comment type="pathway">
    <text evidence="2 8">Amino-acid biosynthesis; L-histidine biosynthesis; L-histidine from 5-phospho-alpha-D-ribose 1-diphosphate: step 1/9.</text>
</comment>
<dbReference type="EMBL" id="QRDZ01000036">
    <property type="protein sequence ID" value="RED57520.1"/>
    <property type="molecule type" value="Genomic_DNA"/>
</dbReference>
<comment type="subcellular location">
    <subcellularLocation>
        <location evidence="1 8">Cytoplasm</location>
    </subcellularLocation>
</comment>
<name>A0A3D9I771_9BACL</name>
<dbReference type="HAMAP" id="MF_00125">
    <property type="entry name" value="HisZ"/>
    <property type="match status" value="1"/>
</dbReference>
<evidence type="ECO:0000256" key="7">
    <source>
        <dbReference type="ARBA" id="ARBA00025246"/>
    </source>
</evidence>
<dbReference type="InterPro" id="IPR006195">
    <property type="entry name" value="aa-tRNA-synth_II"/>
</dbReference>
<evidence type="ECO:0000256" key="8">
    <source>
        <dbReference type="HAMAP-Rule" id="MF_00125"/>
    </source>
</evidence>
<dbReference type="PANTHER" id="PTHR43707:SF1">
    <property type="entry name" value="HISTIDINE--TRNA LIGASE, MITOCHONDRIAL-RELATED"/>
    <property type="match status" value="1"/>
</dbReference>
<evidence type="ECO:0000256" key="4">
    <source>
        <dbReference type="ARBA" id="ARBA00011496"/>
    </source>
</evidence>
<dbReference type="PANTHER" id="PTHR43707">
    <property type="entry name" value="HISTIDYL-TRNA SYNTHETASE"/>
    <property type="match status" value="1"/>
</dbReference>
<feature type="binding site" evidence="9">
    <location>
        <position position="111"/>
    </location>
    <ligand>
        <name>L-histidine</name>
        <dbReference type="ChEBI" id="CHEBI:57595"/>
    </ligand>
</feature>
<protein>
    <recommendedName>
        <fullName evidence="5 8">ATP phosphoribosyltransferase regulatory subunit</fullName>
    </recommendedName>
</protein>
<dbReference type="InterPro" id="IPR041715">
    <property type="entry name" value="HisRS-like_core"/>
</dbReference>
<dbReference type="GO" id="GO:0005737">
    <property type="term" value="C:cytoplasm"/>
    <property type="evidence" value="ECO:0007669"/>
    <property type="project" value="UniProtKB-SubCell"/>
</dbReference>
<dbReference type="InterPro" id="IPR045864">
    <property type="entry name" value="aa-tRNA-synth_II/BPL/LPL"/>
</dbReference>
<dbReference type="Proteomes" id="UP000256977">
    <property type="component" value="Unassembled WGS sequence"/>
</dbReference>
<evidence type="ECO:0000256" key="5">
    <source>
        <dbReference type="ARBA" id="ARBA00020397"/>
    </source>
</evidence>
<comment type="caution">
    <text evidence="11">The sequence shown here is derived from an EMBL/GenBank/DDBJ whole genome shotgun (WGS) entry which is preliminary data.</text>
</comment>
<gene>
    <name evidence="8" type="primary">hisZ</name>
    <name evidence="11" type="ORF">DFP98_13675</name>
</gene>
<dbReference type="GO" id="GO:0140096">
    <property type="term" value="F:catalytic activity, acting on a protein"/>
    <property type="evidence" value="ECO:0007669"/>
    <property type="project" value="UniProtKB-ARBA"/>
</dbReference>
<dbReference type="PIRSF" id="PIRSF001549">
    <property type="entry name" value="His-tRNA_synth"/>
    <property type="match status" value="1"/>
</dbReference>
<evidence type="ECO:0000313" key="12">
    <source>
        <dbReference type="Proteomes" id="UP000256977"/>
    </source>
</evidence>
<dbReference type="InterPro" id="IPR004516">
    <property type="entry name" value="HisRS/HisZ"/>
</dbReference>
<keyword evidence="8" id="KW-0368">Histidine biosynthesis</keyword>
<organism evidence="11 12">
    <name type="scientific">Cohnella phaseoli</name>
    <dbReference type="NCBI Taxonomy" id="456490"/>
    <lineage>
        <taxon>Bacteria</taxon>
        <taxon>Bacillati</taxon>
        <taxon>Bacillota</taxon>
        <taxon>Bacilli</taxon>
        <taxon>Bacillales</taxon>
        <taxon>Paenibacillaceae</taxon>
        <taxon>Cohnella</taxon>
    </lineage>
</organism>
<dbReference type="GO" id="GO:0004821">
    <property type="term" value="F:histidine-tRNA ligase activity"/>
    <property type="evidence" value="ECO:0007669"/>
    <property type="project" value="TreeGrafter"/>
</dbReference>
<dbReference type="GO" id="GO:0006427">
    <property type="term" value="P:histidyl-tRNA aminoacylation"/>
    <property type="evidence" value="ECO:0007669"/>
    <property type="project" value="TreeGrafter"/>
</dbReference>
<dbReference type="OrthoDB" id="9800814at2"/>
<dbReference type="PROSITE" id="PS50862">
    <property type="entry name" value="AA_TRNA_LIGASE_II"/>
    <property type="match status" value="1"/>
</dbReference>
<dbReference type="NCBIfam" id="NF008941">
    <property type="entry name" value="PRK12292.2-4"/>
    <property type="match status" value="1"/>
</dbReference>
<evidence type="ECO:0000256" key="3">
    <source>
        <dbReference type="ARBA" id="ARBA00005539"/>
    </source>
</evidence>
<comment type="function">
    <text evidence="7 8">Required for the first step of histidine biosynthesis. May allow the feedback regulation of ATP phosphoribosyltransferase activity by histidine.</text>
</comment>
<feature type="domain" description="Aminoacyl-transfer RNA synthetases class-II family profile" evidence="10">
    <location>
        <begin position="25"/>
        <end position="322"/>
    </location>
</feature>
<keyword evidence="11" id="KW-0808">Transferase</keyword>
<dbReference type="GO" id="GO:0000105">
    <property type="term" value="P:L-histidine biosynthetic process"/>
    <property type="evidence" value="ECO:0007669"/>
    <property type="project" value="UniProtKB-UniRule"/>
</dbReference>
<proteinExistence type="inferred from homology"/>
<evidence type="ECO:0000259" key="10">
    <source>
        <dbReference type="PROSITE" id="PS50862"/>
    </source>
</evidence>
<dbReference type="AlphaFoldDB" id="A0A3D9I771"/>
<feature type="binding site" evidence="9">
    <location>
        <begin position="81"/>
        <end position="83"/>
    </location>
    <ligand>
        <name>L-histidine</name>
        <dbReference type="ChEBI" id="CHEBI:57595"/>
    </ligand>
</feature>
<dbReference type="SUPFAM" id="SSF55681">
    <property type="entry name" value="Class II aaRS and biotin synthetases"/>
    <property type="match status" value="1"/>
</dbReference>
<accession>A0A3D9I771</accession>
<comment type="similarity">
    <text evidence="3 8">Belongs to the class-II aminoacyl-tRNA synthetase family. HisZ subfamily.</text>
</comment>
<keyword evidence="12" id="KW-1185">Reference proteome</keyword>
<dbReference type="Pfam" id="PF13393">
    <property type="entry name" value="tRNA-synt_His"/>
    <property type="match status" value="1"/>
</dbReference>
<feature type="binding site" evidence="9">
    <location>
        <begin position="275"/>
        <end position="276"/>
    </location>
    <ligand>
        <name>L-histidine</name>
        <dbReference type="ChEBI" id="CHEBI:57595"/>
    </ligand>
</feature>
<evidence type="ECO:0000256" key="2">
    <source>
        <dbReference type="ARBA" id="ARBA00004667"/>
    </source>
</evidence>